<accession>E1ICQ0</accession>
<proteinExistence type="predicted"/>
<dbReference type="OrthoDB" id="161433at2"/>
<evidence type="ECO:0000259" key="1">
    <source>
        <dbReference type="Pfam" id="PF00656"/>
    </source>
</evidence>
<protein>
    <recommendedName>
        <fullName evidence="1">Peptidase C14 caspase domain-containing protein</fullName>
    </recommendedName>
</protein>
<organism evidence="2 3">
    <name type="scientific">Oscillochloris trichoides DG-6</name>
    <dbReference type="NCBI Taxonomy" id="765420"/>
    <lineage>
        <taxon>Bacteria</taxon>
        <taxon>Bacillati</taxon>
        <taxon>Chloroflexota</taxon>
        <taxon>Chloroflexia</taxon>
        <taxon>Chloroflexales</taxon>
        <taxon>Chloroflexineae</taxon>
        <taxon>Oscillochloridaceae</taxon>
        <taxon>Oscillochloris</taxon>
    </lineage>
</organism>
<dbReference type="HOGENOM" id="CLU_560014_0_0_0"/>
<dbReference type="STRING" id="765420.OSCT_1101"/>
<dbReference type="Proteomes" id="UP000054010">
    <property type="component" value="Unassembled WGS sequence"/>
</dbReference>
<dbReference type="AlphaFoldDB" id="E1ICQ0"/>
<name>E1ICQ0_9CHLR</name>
<evidence type="ECO:0000313" key="2">
    <source>
        <dbReference type="EMBL" id="EFO81070.1"/>
    </source>
</evidence>
<feature type="domain" description="Peptidase C14 caspase" evidence="1">
    <location>
        <begin position="176"/>
        <end position="426"/>
    </location>
</feature>
<dbReference type="SUPFAM" id="SSF52129">
    <property type="entry name" value="Caspase-like"/>
    <property type="match status" value="1"/>
</dbReference>
<dbReference type="Gene3D" id="3.40.50.1460">
    <property type="match status" value="1"/>
</dbReference>
<reference evidence="2 3" key="1">
    <citation type="journal article" date="2011" name="J. Bacteriol.">
        <title>Draft genome sequence of the anoxygenic filamentous phototrophic bacterium Oscillochloris trichoides subsp. DG-6.</title>
        <authorList>
            <person name="Kuznetsov B.B."/>
            <person name="Ivanovsky R.N."/>
            <person name="Keppen O.I."/>
            <person name="Sukhacheva M.V."/>
            <person name="Bumazhkin B.K."/>
            <person name="Patutina E.O."/>
            <person name="Beletsky A.V."/>
            <person name="Mardanov A.V."/>
            <person name="Baslerov R.V."/>
            <person name="Panteleeva A.N."/>
            <person name="Kolganova T.V."/>
            <person name="Ravin N.V."/>
            <person name="Skryabin K.G."/>
        </authorList>
    </citation>
    <scope>NUCLEOTIDE SEQUENCE [LARGE SCALE GENOMIC DNA]</scope>
    <source>
        <strain evidence="2 3">DG-6</strain>
    </source>
</reference>
<dbReference type="InterPro" id="IPR011600">
    <property type="entry name" value="Pept_C14_caspase"/>
</dbReference>
<sequence>MDLTEAARLVLVYISPLIAAGALAKIGEDATDTTTELLGRVWDTLARRLQGHRKAEAALTLYEDEPHNPALQQKLQQGIVEVFKSDPAELLDLAQSIAALGSQPVPPRQHNQNISGNANVATAIAGDFHGNLTIGALDMSRNKTAAPSQPVPPAPTPRLRISDPTLSADGATFSFGHALIIGVGSYAQPGLSVPGGTTSNDARALAALLRDPQVAAYPHDQVRVLLDAKATRTSILDELELLAKRAHGGTALIFFAGHGEALGGGGYALLPYDADLHNLEATSLSAEIFQQRVAKVRTSAKRLIVLLNCCHAGGVGAGVLDPAAALLSGAAPPATFYQPLTLGSGQAVISASRPQQKAGARAQSNPQHTPFGAQLLTGLRGQAPGDGAGVGVFELFAHLRTHVPSDALHITYQGAPLRQEPLFYAAALDDNIPLALRPGWNGTTLGDATLSLARRLAELEIAAESVPLTPAQIAERDSLLARIKQTG</sequence>
<dbReference type="GO" id="GO:0006508">
    <property type="term" value="P:proteolysis"/>
    <property type="evidence" value="ECO:0007669"/>
    <property type="project" value="InterPro"/>
</dbReference>
<comment type="caution">
    <text evidence="2">The sequence shown here is derived from an EMBL/GenBank/DDBJ whole genome shotgun (WGS) entry which is preliminary data.</text>
</comment>
<evidence type="ECO:0000313" key="3">
    <source>
        <dbReference type="Proteomes" id="UP000054010"/>
    </source>
</evidence>
<dbReference type="Pfam" id="PF00656">
    <property type="entry name" value="Peptidase_C14"/>
    <property type="match status" value="1"/>
</dbReference>
<dbReference type="eggNOG" id="COG4249">
    <property type="taxonomic scope" value="Bacteria"/>
</dbReference>
<dbReference type="EMBL" id="ADVR01000029">
    <property type="protein sequence ID" value="EFO81070.1"/>
    <property type="molecule type" value="Genomic_DNA"/>
</dbReference>
<gene>
    <name evidence="2" type="ORF">OSCT_1101</name>
</gene>
<keyword evidence="3" id="KW-1185">Reference proteome</keyword>
<dbReference type="InterPro" id="IPR029030">
    <property type="entry name" value="Caspase-like_dom_sf"/>
</dbReference>
<dbReference type="GO" id="GO:0004197">
    <property type="term" value="F:cysteine-type endopeptidase activity"/>
    <property type="evidence" value="ECO:0007669"/>
    <property type="project" value="InterPro"/>
</dbReference>